<evidence type="ECO:0000256" key="1">
    <source>
        <dbReference type="SAM" id="MobiDB-lite"/>
    </source>
</evidence>
<sequence>MHILYIFIKLSFICSTNYDDVTSLLHFMFISGFVCYVAGAGITEPIGVNLKAGRGGLGREVAQKEKRHRQEVCRQQETKVSLEEYRKRVRSKMEDRQLESDLRKSQCACQQLDAQAGVNCPVDAWFWVQEKKKEEESEEEEKEDREEDEKSEKDDDDEEKEEEENDEPNSHEKLAKLTEYLRTRHLYCVWCGTSYDDADDLASNCPGDTAEDHD</sequence>
<evidence type="ECO:0000313" key="4">
    <source>
        <dbReference type="Proteomes" id="UP000694388"/>
    </source>
</evidence>
<evidence type="ECO:0000313" key="3">
    <source>
        <dbReference type="Ensembl" id="ENSEBUP00000003899.1"/>
    </source>
</evidence>
<dbReference type="OMA" id="XDGIVEP"/>
<feature type="region of interest" description="Disordered" evidence="1">
    <location>
        <begin position="131"/>
        <end position="174"/>
    </location>
</feature>
<feature type="compositionally biased region" description="Acidic residues" evidence="1">
    <location>
        <begin position="154"/>
        <end position="167"/>
    </location>
</feature>
<dbReference type="Ensembl" id="ENSEBUT00000004298.1">
    <property type="protein sequence ID" value="ENSEBUP00000003899.1"/>
    <property type="gene ID" value="ENSEBUG00000002790.1"/>
</dbReference>
<keyword evidence="4" id="KW-1185">Reference proteome</keyword>
<dbReference type="AlphaFoldDB" id="A0A8C4NAT2"/>
<dbReference type="GO" id="GO:0000776">
    <property type="term" value="C:kinetochore"/>
    <property type="evidence" value="ECO:0007669"/>
    <property type="project" value="TreeGrafter"/>
</dbReference>
<organism evidence="3 4">
    <name type="scientific">Eptatretus burgeri</name>
    <name type="common">Inshore hagfish</name>
    <dbReference type="NCBI Taxonomy" id="7764"/>
    <lineage>
        <taxon>Eukaryota</taxon>
        <taxon>Metazoa</taxon>
        <taxon>Chordata</taxon>
        <taxon>Craniata</taxon>
        <taxon>Vertebrata</taxon>
        <taxon>Cyclostomata</taxon>
        <taxon>Myxini</taxon>
        <taxon>Myxiniformes</taxon>
        <taxon>Myxinidae</taxon>
        <taxon>Eptatretinae</taxon>
        <taxon>Eptatretus</taxon>
    </lineage>
</organism>
<dbReference type="Proteomes" id="UP000694388">
    <property type="component" value="Unplaced"/>
</dbReference>
<protein>
    <submittedName>
        <fullName evidence="3">G patch domain containing 11</fullName>
    </submittedName>
</protein>
<dbReference type="InterPro" id="IPR039249">
    <property type="entry name" value="GPATCH11"/>
</dbReference>
<dbReference type="InterPro" id="IPR025239">
    <property type="entry name" value="DUF4187"/>
</dbReference>
<name>A0A8C4NAT2_EPTBU</name>
<feature type="domain" description="DUF4187" evidence="2">
    <location>
        <begin position="159"/>
        <end position="213"/>
    </location>
</feature>
<reference evidence="3" key="2">
    <citation type="submission" date="2025-09" db="UniProtKB">
        <authorList>
            <consortium name="Ensembl"/>
        </authorList>
    </citation>
    <scope>IDENTIFICATION</scope>
</reference>
<accession>A0A8C4NAT2</accession>
<dbReference type="Pfam" id="PF13821">
    <property type="entry name" value="DUF4187"/>
    <property type="match status" value="1"/>
</dbReference>
<reference evidence="3" key="1">
    <citation type="submission" date="2025-08" db="UniProtKB">
        <authorList>
            <consortium name="Ensembl"/>
        </authorList>
    </citation>
    <scope>IDENTIFICATION</scope>
</reference>
<feature type="compositionally biased region" description="Acidic residues" evidence="1">
    <location>
        <begin position="136"/>
        <end position="147"/>
    </location>
</feature>
<dbReference type="PANTHER" id="PTHR21032:SF0">
    <property type="entry name" value="G PATCH DOMAIN-CONTAINING PROTEIN 11"/>
    <property type="match status" value="1"/>
</dbReference>
<dbReference type="GeneTree" id="ENSGT00440000039029"/>
<evidence type="ECO:0000259" key="2">
    <source>
        <dbReference type="SMART" id="SM01173"/>
    </source>
</evidence>
<dbReference type="SMART" id="SM01173">
    <property type="entry name" value="DUF4187"/>
    <property type="match status" value="1"/>
</dbReference>
<proteinExistence type="predicted"/>
<dbReference type="PANTHER" id="PTHR21032">
    <property type="entry name" value="G PATCH DOMAIN-CONTAINING PROTEIN 11"/>
    <property type="match status" value="1"/>
</dbReference>